<name>A0A9X3XF66_9BACT</name>
<dbReference type="PANTHER" id="PTHR45641">
    <property type="entry name" value="TETRATRICOPEPTIDE REPEAT PROTEIN (AFU_ORTHOLOGUE AFUA_6G03870)"/>
    <property type="match status" value="1"/>
</dbReference>
<dbReference type="NCBIfam" id="TIGR03901">
    <property type="entry name" value="MYXO-CTERM"/>
    <property type="match status" value="1"/>
</dbReference>
<dbReference type="InterPro" id="IPR019734">
    <property type="entry name" value="TPR_rpt"/>
</dbReference>
<sequence>MGLLAVVAGAFAVPACPVAWADEVAQEGESGASLYAQILKLVEAGRYPEAVRLADRAVKLLEDAPNDNGHFPFLLGSTYTLYGDYARAEPIFVRLLAAQDPREPNPAVYESLGRIRFALGDLEGAAPLLRRAVAIAEERFSAESPYAIGAVEALAALHRRRGERRRAEELLRDLETRVRNASSISRDVLSLPALRLGELALDRGEPDVAEPLLKAALAGAEESLDENHVQRAEYLQAMGLLLARRGDFAAAEARMKRALELREAVFHPDHPDIARTLRDLGDLYVAQDRIEDAVRVRARAADLADRAARVHLGRGSEDQKRAHAALLQEDTDALVSLHIQVAPKHRAAGRLALTAILRRKGIVLDAVAGSLSALRQSLDSAGRALFDEQAQVDARLSAAVSRGPIDVPPEEHLAEIEALERRRRELDARLSAHPHAVPDGGPSALLSLEDVQRAIPAGAALVELVVYRPYDPSGPPVRPTWGAPRLAAYVLRREGEVASIDLGNAEGIEEVAAGLLRDLATTRRDPRPAARYLDSLVTEPLRGLLGDTRWILLSPDGALNLVPFSALVDEKGTSLVRHTSFTYLTSGRELVRLAKPPAEAREAPLVVVDPAFGARGESASAGEGRGARSARMTRIRFSPLPATRREGAAVKRMLPGARLLEGTAATEEALMAARGPLVLHVATHGFFLPDQHAAGGRDEGERGGERSAFVSENPLLRAGLALFGANGRRSTTDAADGVLTALEISGLDLRGTRLVVLSACETGVGEALRGEGVFGLRRALALAGAETQVMSLWQVDDEATSELMTAYYAGLAVGGGRSEALRAAQIAVREKHPHPYYWASFIVSGNGAALDGHSVPPRFEVARGPRGCACQAAGAPSEMGIGAVALAAGALGLARRRRRTWNVH</sequence>
<keyword evidence="4" id="KW-0175">Coiled coil</keyword>
<evidence type="ECO:0000313" key="7">
    <source>
        <dbReference type="EMBL" id="MDC3987898.1"/>
    </source>
</evidence>
<comment type="caution">
    <text evidence="7">The sequence shown here is derived from an EMBL/GenBank/DDBJ whole genome shotgun (WGS) entry which is preliminary data.</text>
</comment>
<dbReference type="EMBL" id="JAGTJJ010000060">
    <property type="protein sequence ID" value="MDC3987898.1"/>
    <property type="molecule type" value="Genomic_DNA"/>
</dbReference>
<evidence type="ECO:0000256" key="5">
    <source>
        <dbReference type="SAM" id="SignalP"/>
    </source>
</evidence>
<evidence type="ECO:0000256" key="1">
    <source>
        <dbReference type="ARBA" id="ARBA00022737"/>
    </source>
</evidence>
<keyword evidence="5" id="KW-0732">Signal</keyword>
<dbReference type="Pfam" id="PF12770">
    <property type="entry name" value="CHAT"/>
    <property type="match status" value="1"/>
</dbReference>
<keyword evidence="8" id="KW-1185">Reference proteome</keyword>
<feature type="coiled-coil region" evidence="4">
    <location>
        <begin position="157"/>
        <end position="184"/>
    </location>
</feature>
<dbReference type="RefSeq" id="WP_272427451.1">
    <property type="nucleotide sequence ID" value="NZ_JAGTJJ010000060.1"/>
</dbReference>
<dbReference type="PANTHER" id="PTHR45641:SF19">
    <property type="entry name" value="NEPHROCYSTIN-3"/>
    <property type="match status" value="1"/>
</dbReference>
<evidence type="ECO:0000259" key="6">
    <source>
        <dbReference type="Pfam" id="PF12770"/>
    </source>
</evidence>
<feature type="signal peptide" evidence="5">
    <location>
        <begin position="1"/>
        <end position="21"/>
    </location>
</feature>
<evidence type="ECO:0000313" key="8">
    <source>
        <dbReference type="Proteomes" id="UP001151081"/>
    </source>
</evidence>
<dbReference type="Pfam" id="PF13374">
    <property type="entry name" value="TPR_10"/>
    <property type="match status" value="1"/>
</dbReference>
<proteinExistence type="predicted"/>
<organism evidence="7 8">
    <name type="scientific">Polyangium jinanense</name>
    <dbReference type="NCBI Taxonomy" id="2829994"/>
    <lineage>
        <taxon>Bacteria</taxon>
        <taxon>Pseudomonadati</taxon>
        <taxon>Myxococcota</taxon>
        <taxon>Polyangia</taxon>
        <taxon>Polyangiales</taxon>
        <taxon>Polyangiaceae</taxon>
        <taxon>Polyangium</taxon>
    </lineage>
</organism>
<feature type="chain" id="PRO_5040735045" evidence="5">
    <location>
        <begin position="22"/>
        <end position="904"/>
    </location>
</feature>
<feature type="domain" description="CHAT" evidence="6">
    <location>
        <begin position="528"/>
        <end position="846"/>
    </location>
</feature>
<evidence type="ECO:0000256" key="3">
    <source>
        <dbReference type="PROSITE-ProRule" id="PRU00339"/>
    </source>
</evidence>
<reference evidence="7 8" key="1">
    <citation type="submission" date="2021-04" db="EMBL/GenBank/DDBJ databases">
        <title>Genome analysis of Polyangium sp.</title>
        <authorList>
            <person name="Li Y."/>
            <person name="Wang J."/>
        </authorList>
    </citation>
    <scope>NUCLEOTIDE SEQUENCE [LARGE SCALE GENOMIC DNA]</scope>
    <source>
        <strain evidence="7 8">SDU14</strain>
    </source>
</reference>
<dbReference type="Gene3D" id="1.25.40.10">
    <property type="entry name" value="Tetratricopeptide repeat domain"/>
    <property type="match status" value="2"/>
</dbReference>
<dbReference type="SMART" id="SM00028">
    <property type="entry name" value="TPR"/>
    <property type="match status" value="4"/>
</dbReference>
<feature type="repeat" description="TPR" evidence="3">
    <location>
        <begin position="106"/>
        <end position="139"/>
    </location>
</feature>
<protein>
    <submittedName>
        <fullName evidence="7">CHAT domain-containing protein</fullName>
    </submittedName>
</protein>
<dbReference type="SUPFAM" id="SSF48452">
    <property type="entry name" value="TPR-like"/>
    <property type="match status" value="2"/>
</dbReference>
<dbReference type="InterPro" id="IPR024038">
    <property type="entry name" value="MYXO-CTERM"/>
</dbReference>
<evidence type="ECO:0000256" key="2">
    <source>
        <dbReference type="ARBA" id="ARBA00022803"/>
    </source>
</evidence>
<dbReference type="InterPro" id="IPR011990">
    <property type="entry name" value="TPR-like_helical_dom_sf"/>
</dbReference>
<dbReference type="Proteomes" id="UP001151081">
    <property type="component" value="Unassembled WGS sequence"/>
</dbReference>
<gene>
    <name evidence="7" type="ORF">KEG57_45960</name>
</gene>
<dbReference type="PROSITE" id="PS50005">
    <property type="entry name" value="TPR"/>
    <property type="match status" value="1"/>
</dbReference>
<keyword evidence="1" id="KW-0677">Repeat</keyword>
<keyword evidence="2 3" id="KW-0802">TPR repeat</keyword>
<dbReference type="AlphaFoldDB" id="A0A9X3XF66"/>
<dbReference type="Pfam" id="PF13424">
    <property type="entry name" value="TPR_12"/>
    <property type="match status" value="1"/>
</dbReference>
<accession>A0A9X3XF66</accession>
<dbReference type="InterPro" id="IPR024983">
    <property type="entry name" value="CHAT_dom"/>
</dbReference>
<evidence type="ECO:0000256" key="4">
    <source>
        <dbReference type="SAM" id="Coils"/>
    </source>
</evidence>